<comment type="caution">
    <text evidence="2">The sequence shown here is derived from an EMBL/GenBank/DDBJ whole genome shotgun (WGS) entry which is preliminary data.</text>
</comment>
<protein>
    <recommendedName>
        <fullName evidence="1">Tail spike domain-containing protein</fullName>
    </recommendedName>
</protein>
<evidence type="ECO:0000313" key="3">
    <source>
        <dbReference type="Proteomes" id="UP000526125"/>
    </source>
</evidence>
<evidence type="ECO:0000313" key="2">
    <source>
        <dbReference type="EMBL" id="NUU73733.1"/>
    </source>
</evidence>
<feature type="non-terminal residue" evidence="2">
    <location>
        <position position="1"/>
    </location>
</feature>
<dbReference type="EMBL" id="JABMCB010000027">
    <property type="protein sequence ID" value="NUU73733.1"/>
    <property type="molecule type" value="Genomic_DNA"/>
</dbReference>
<proteinExistence type="predicted"/>
<sequence>IMNNKYTFKIDDVFDLQDIKDWGRTTALEAFNHIVKSYGVEVKADNFTIHLRKRVGENVGKQYRIGKDIIQDQFKDEGSNLVTRMFSQMKDGRTFIGMSTDYLTAEELSLLQSVPGAIQNGKLAVNYLISPYAQYWSNTTNVFYDGEMVDQNIEDPEKLLKATREELRKKEIPEIEISINAADIHKIDRIESPPDMGDIVYAYDPEMEMKNIEMRVMEMTEYPFSMDKHTQVVLANFKIQSYDDIIADLERSKRIVNDLFSGG</sequence>
<dbReference type="InterPro" id="IPR007119">
    <property type="entry name" value="Phage_tail_spike_N"/>
</dbReference>
<accession>A0A7Y6ETE0</accession>
<organism evidence="2 3">
    <name type="scientific">Paenibacillus xylanilyticus</name>
    <dbReference type="NCBI Taxonomy" id="248903"/>
    <lineage>
        <taxon>Bacteria</taxon>
        <taxon>Bacillati</taxon>
        <taxon>Bacillota</taxon>
        <taxon>Bacilli</taxon>
        <taxon>Bacillales</taxon>
        <taxon>Paenibacillaceae</taxon>
        <taxon>Paenibacillus</taxon>
    </lineage>
</organism>
<evidence type="ECO:0000259" key="1">
    <source>
        <dbReference type="Pfam" id="PF06605"/>
    </source>
</evidence>
<feature type="non-terminal residue" evidence="2">
    <location>
        <position position="263"/>
    </location>
</feature>
<reference evidence="2 3" key="1">
    <citation type="submission" date="2020-05" db="EMBL/GenBank/DDBJ databases">
        <title>Genome Sequencing of Type Strains.</title>
        <authorList>
            <person name="Lemaire J.F."/>
            <person name="Inderbitzin P."/>
            <person name="Gregorio O.A."/>
            <person name="Collins S.B."/>
            <person name="Wespe N."/>
            <person name="Knight-Connoni V."/>
        </authorList>
    </citation>
    <scope>NUCLEOTIDE SEQUENCE [LARGE SCALE GENOMIC DNA]</scope>
    <source>
        <strain evidence="2 3">LMG 21957</strain>
    </source>
</reference>
<dbReference type="InterPro" id="IPR010572">
    <property type="entry name" value="Tail_dom"/>
</dbReference>
<dbReference type="AlphaFoldDB" id="A0A7Y6ETE0"/>
<dbReference type="RefSeq" id="WP_175393804.1">
    <property type="nucleotide sequence ID" value="NZ_JABMCB010000027.1"/>
</dbReference>
<keyword evidence="3" id="KW-1185">Reference proteome</keyword>
<name>A0A7Y6ETE0_9BACL</name>
<feature type="domain" description="Tail spike" evidence="1">
    <location>
        <begin position="5"/>
        <end position="238"/>
    </location>
</feature>
<dbReference type="Pfam" id="PF06605">
    <property type="entry name" value="Prophage_tail"/>
    <property type="match status" value="1"/>
</dbReference>
<dbReference type="NCBIfam" id="TIGR01665">
    <property type="entry name" value="put_anti_recept"/>
    <property type="match status" value="1"/>
</dbReference>
<dbReference type="Gene3D" id="3.55.50.40">
    <property type="match status" value="1"/>
</dbReference>
<dbReference type="Proteomes" id="UP000526125">
    <property type="component" value="Unassembled WGS sequence"/>
</dbReference>
<gene>
    <name evidence="2" type="ORF">HP552_00155</name>
</gene>